<dbReference type="PANTHER" id="PTHR18929">
    <property type="entry name" value="PROTEIN DISULFIDE ISOMERASE"/>
    <property type="match status" value="1"/>
</dbReference>
<evidence type="ECO:0000256" key="7">
    <source>
        <dbReference type="ARBA" id="ARBA00022737"/>
    </source>
</evidence>
<dbReference type="PROSITE" id="PS00194">
    <property type="entry name" value="THIOREDOXIN_1"/>
    <property type="match status" value="2"/>
</dbReference>
<keyword evidence="8" id="KW-0256">Endoplasmic reticulum</keyword>
<dbReference type="PRINTS" id="PR00421">
    <property type="entry name" value="THIOREDOXIN"/>
</dbReference>
<gene>
    <name evidence="17" type="primary">PDI1</name>
    <name evidence="17" type="ORF">H4R34_005002</name>
</gene>
<feature type="signal peptide" evidence="14">
    <location>
        <begin position="1"/>
        <end position="25"/>
    </location>
</feature>
<dbReference type="Proteomes" id="UP001151582">
    <property type="component" value="Unassembled WGS sequence"/>
</dbReference>
<dbReference type="InterPro" id="IPR017937">
    <property type="entry name" value="Thioredoxin_CS"/>
</dbReference>
<dbReference type="GO" id="GO:0006457">
    <property type="term" value="P:protein folding"/>
    <property type="evidence" value="ECO:0007669"/>
    <property type="project" value="TreeGrafter"/>
</dbReference>
<evidence type="ECO:0000256" key="10">
    <source>
        <dbReference type="ARBA" id="ARBA00023235"/>
    </source>
</evidence>
<evidence type="ECO:0000256" key="2">
    <source>
        <dbReference type="ARBA" id="ARBA00002692"/>
    </source>
</evidence>
<evidence type="ECO:0000313" key="17">
    <source>
        <dbReference type="EMBL" id="KAJ1973652.1"/>
    </source>
</evidence>
<protein>
    <recommendedName>
        <fullName evidence="5 14">Protein disulfide-isomerase</fullName>
        <ecNumber evidence="5 14">5.3.4.1</ecNumber>
    </recommendedName>
</protein>
<proteinExistence type="inferred from homology"/>
<keyword evidence="11 12" id="KW-0676">Redox-active center</keyword>
<dbReference type="GO" id="GO:0034976">
    <property type="term" value="P:response to endoplasmic reticulum stress"/>
    <property type="evidence" value="ECO:0007669"/>
    <property type="project" value="TreeGrafter"/>
</dbReference>
<evidence type="ECO:0000256" key="4">
    <source>
        <dbReference type="ARBA" id="ARBA00006347"/>
    </source>
</evidence>
<feature type="domain" description="Thioredoxin" evidence="16">
    <location>
        <begin position="21"/>
        <end position="142"/>
    </location>
</feature>
<dbReference type="CDD" id="cd02995">
    <property type="entry name" value="PDI_a_PDI_a'_C"/>
    <property type="match status" value="1"/>
</dbReference>
<name>A0A9W8AXR3_9FUNG</name>
<feature type="domain" description="Thioredoxin" evidence="16">
    <location>
        <begin position="352"/>
        <end position="483"/>
    </location>
</feature>
<feature type="chain" id="PRO_5041016220" description="Protein disulfide-isomerase" evidence="14">
    <location>
        <begin position="26"/>
        <end position="527"/>
    </location>
</feature>
<evidence type="ECO:0000313" key="18">
    <source>
        <dbReference type="Proteomes" id="UP001151582"/>
    </source>
</evidence>
<evidence type="ECO:0000256" key="5">
    <source>
        <dbReference type="ARBA" id="ARBA00012723"/>
    </source>
</evidence>
<dbReference type="NCBIfam" id="TIGR01130">
    <property type="entry name" value="ER_PDI_fam"/>
    <property type="match status" value="1"/>
</dbReference>
<sequence length="527" mass="57683">MKFGTARFALLGAVAASMLMHRAAADAPSADNSTAHSDVLDLTNSNFDSSLENAKLALVEFYAPWCGYCKALAPEYELAATQLKDENVPVAKVNCDEEKALCSKYGVQGFPTLKVLNEGTWSPYEGQRKSDAIVSYMKRQKMPAVAALTADNFDTFNDSEDVVVVGYFDSEDSSEYAKFKETAQALRNSHAFGAVVDKDLAKKHNKQAPAIVLYGKKASDEPYTLTDSDELASKEGIEKFIHVYSLPLLDDISGENYSKYVDAGLPLAFAFYLGEENRPAVVDLVTAAAEKVRGKISVVLTDANKYAAQATHLNLKEQWPTLGIQDLGGLKYPVDQAKDLTKAYVGEFFADYLAGKVEPSVKSEAVPESNDGPVKVVVANQFSELVMDKQKDVLIEFYAPWCGHCKKLAPIYEELGEKYTNDPTVVIAKMDATTNDIPVGGEDFKVTGFPTIKLVKRDTNEVVTYEGNRSLESFEDFLSQHVATSATEKVKEKAKDAGEAAKEKVEAIAEEINEKVADAESKVHEEL</sequence>
<dbReference type="Gene3D" id="3.40.30.10">
    <property type="entry name" value="Glutaredoxin"/>
    <property type="match status" value="4"/>
</dbReference>
<evidence type="ECO:0000256" key="8">
    <source>
        <dbReference type="ARBA" id="ARBA00022824"/>
    </source>
</evidence>
<dbReference type="Pfam" id="PF00085">
    <property type="entry name" value="Thioredoxin"/>
    <property type="match status" value="2"/>
</dbReference>
<feature type="disulfide bond" description="Redox-active" evidence="12">
    <location>
        <begin position="66"/>
        <end position="69"/>
    </location>
</feature>
<organism evidence="17 18">
    <name type="scientific">Dimargaris verticillata</name>
    <dbReference type="NCBI Taxonomy" id="2761393"/>
    <lineage>
        <taxon>Eukaryota</taxon>
        <taxon>Fungi</taxon>
        <taxon>Fungi incertae sedis</taxon>
        <taxon>Zoopagomycota</taxon>
        <taxon>Kickxellomycotina</taxon>
        <taxon>Dimargaritomycetes</taxon>
        <taxon>Dimargaritales</taxon>
        <taxon>Dimargaritaceae</taxon>
        <taxon>Dimargaris</taxon>
    </lineage>
</organism>
<comment type="similarity">
    <text evidence="4 13">Belongs to the protein disulfide isomerase family.</text>
</comment>
<evidence type="ECO:0000256" key="11">
    <source>
        <dbReference type="ARBA" id="ARBA00023284"/>
    </source>
</evidence>
<dbReference type="SUPFAM" id="SSF52833">
    <property type="entry name" value="Thioredoxin-like"/>
    <property type="match status" value="4"/>
</dbReference>
<evidence type="ECO:0000256" key="15">
    <source>
        <dbReference type="SAM" id="Coils"/>
    </source>
</evidence>
<dbReference type="OrthoDB" id="427280at2759"/>
<dbReference type="InterPro" id="IPR036249">
    <property type="entry name" value="Thioredoxin-like_sf"/>
</dbReference>
<keyword evidence="9 12" id="KW-1015">Disulfide bond</keyword>
<dbReference type="PANTHER" id="PTHR18929:SF132">
    <property type="entry name" value="PROTEIN DISULFIDE-ISOMERASE A3"/>
    <property type="match status" value="1"/>
</dbReference>
<keyword evidence="15" id="KW-0175">Coiled coil</keyword>
<evidence type="ECO:0000256" key="9">
    <source>
        <dbReference type="ARBA" id="ARBA00023157"/>
    </source>
</evidence>
<dbReference type="CDD" id="cd02961">
    <property type="entry name" value="PDI_a_family"/>
    <property type="match status" value="1"/>
</dbReference>
<dbReference type="CDD" id="cd02981">
    <property type="entry name" value="PDI_b_family"/>
    <property type="match status" value="1"/>
</dbReference>
<reference evidence="17" key="1">
    <citation type="submission" date="2022-07" db="EMBL/GenBank/DDBJ databases">
        <title>Phylogenomic reconstructions and comparative analyses of Kickxellomycotina fungi.</title>
        <authorList>
            <person name="Reynolds N.K."/>
            <person name="Stajich J.E."/>
            <person name="Barry K."/>
            <person name="Grigoriev I.V."/>
            <person name="Crous P."/>
            <person name="Smith M.E."/>
        </authorList>
    </citation>
    <scope>NUCLEOTIDE SEQUENCE</scope>
    <source>
        <strain evidence="17">RSA 567</strain>
    </source>
</reference>
<comment type="catalytic activity">
    <reaction evidence="1 14">
        <text>Catalyzes the rearrangement of -S-S- bonds in proteins.</text>
        <dbReference type="EC" id="5.3.4.1"/>
    </reaction>
</comment>
<evidence type="ECO:0000256" key="6">
    <source>
        <dbReference type="ARBA" id="ARBA00022729"/>
    </source>
</evidence>
<dbReference type="GO" id="GO:0003756">
    <property type="term" value="F:protein disulfide isomerase activity"/>
    <property type="evidence" value="ECO:0007669"/>
    <property type="project" value="UniProtKB-EC"/>
</dbReference>
<dbReference type="FunFam" id="3.40.30.10:FF:000017">
    <property type="entry name" value="Protein disulfide-isomerase A4"/>
    <property type="match status" value="1"/>
</dbReference>
<accession>A0A9W8AXR3</accession>
<comment type="subcellular location">
    <subcellularLocation>
        <location evidence="3">Endoplasmic reticulum lumen</location>
    </subcellularLocation>
</comment>
<dbReference type="FunFam" id="3.40.30.10:FF:000027">
    <property type="entry name" value="protein disulfide-isomerase A2"/>
    <property type="match status" value="1"/>
</dbReference>
<dbReference type="InterPro" id="IPR005792">
    <property type="entry name" value="Prot_disulphide_isomerase"/>
</dbReference>
<dbReference type="AlphaFoldDB" id="A0A9W8AXR3"/>
<comment type="function">
    <text evidence="2">Participates in the folding of proteins containing disulfide bonds, may be involved in glycosylation, prolyl hydroxylation and triglyceride transfer.</text>
</comment>
<dbReference type="NCBIfam" id="TIGR01126">
    <property type="entry name" value="pdi_dom"/>
    <property type="match status" value="2"/>
</dbReference>
<dbReference type="EMBL" id="JANBQB010000783">
    <property type="protein sequence ID" value="KAJ1973652.1"/>
    <property type="molecule type" value="Genomic_DNA"/>
</dbReference>
<evidence type="ECO:0000256" key="14">
    <source>
        <dbReference type="RuleBase" id="RU361130"/>
    </source>
</evidence>
<dbReference type="PROSITE" id="PS51352">
    <property type="entry name" value="THIOREDOXIN_2"/>
    <property type="match status" value="2"/>
</dbReference>
<dbReference type="Pfam" id="PF13848">
    <property type="entry name" value="Thioredoxin_6"/>
    <property type="match status" value="1"/>
</dbReference>
<dbReference type="GO" id="GO:0005788">
    <property type="term" value="C:endoplasmic reticulum lumen"/>
    <property type="evidence" value="ECO:0007669"/>
    <property type="project" value="UniProtKB-SubCell"/>
</dbReference>
<dbReference type="CDD" id="cd02982">
    <property type="entry name" value="PDI_b'_family"/>
    <property type="match status" value="1"/>
</dbReference>
<keyword evidence="10 14" id="KW-0413">Isomerase</keyword>
<keyword evidence="18" id="KW-1185">Reference proteome</keyword>
<dbReference type="EC" id="5.3.4.1" evidence="5 14"/>
<dbReference type="InterPro" id="IPR013766">
    <property type="entry name" value="Thioredoxin_domain"/>
</dbReference>
<feature type="disulfide bond" description="Redox-active" evidence="12">
    <location>
        <begin position="402"/>
        <end position="405"/>
    </location>
</feature>
<evidence type="ECO:0000256" key="12">
    <source>
        <dbReference type="PIRSR" id="PIRSR605792-51"/>
    </source>
</evidence>
<evidence type="ECO:0000256" key="3">
    <source>
        <dbReference type="ARBA" id="ARBA00004319"/>
    </source>
</evidence>
<keyword evidence="6 14" id="KW-0732">Signal</keyword>
<feature type="coiled-coil region" evidence="15">
    <location>
        <begin position="491"/>
        <end position="522"/>
    </location>
</feature>
<evidence type="ECO:0000256" key="1">
    <source>
        <dbReference type="ARBA" id="ARBA00001182"/>
    </source>
</evidence>
<keyword evidence="7" id="KW-0677">Repeat</keyword>
<evidence type="ECO:0000259" key="16">
    <source>
        <dbReference type="PROSITE" id="PS51352"/>
    </source>
</evidence>
<comment type="caution">
    <text evidence="17">The sequence shown here is derived from an EMBL/GenBank/DDBJ whole genome shotgun (WGS) entry which is preliminary data.</text>
</comment>
<dbReference type="InterPro" id="IPR005788">
    <property type="entry name" value="PDI_thioredoxin-like_dom"/>
</dbReference>
<evidence type="ECO:0000256" key="13">
    <source>
        <dbReference type="RuleBase" id="RU004208"/>
    </source>
</evidence>